<organism evidence="1 2">
    <name type="scientific">Knufia fluminis</name>
    <dbReference type="NCBI Taxonomy" id="191047"/>
    <lineage>
        <taxon>Eukaryota</taxon>
        <taxon>Fungi</taxon>
        <taxon>Dikarya</taxon>
        <taxon>Ascomycota</taxon>
        <taxon>Pezizomycotina</taxon>
        <taxon>Eurotiomycetes</taxon>
        <taxon>Chaetothyriomycetidae</taxon>
        <taxon>Chaetothyriales</taxon>
        <taxon>Trichomeriaceae</taxon>
        <taxon>Knufia</taxon>
    </lineage>
</organism>
<dbReference type="EMBL" id="JAKLMC020000019">
    <property type="protein sequence ID" value="KAK5951691.1"/>
    <property type="molecule type" value="Genomic_DNA"/>
</dbReference>
<evidence type="ECO:0000313" key="2">
    <source>
        <dbReference type="Proteomes" id="UP001316803"/>
    </source>
</evidence>
<reference evidence="1 2" key="1">
    <citation type="submission" date="2022-12" db="EMBL/GenBank/DDBJ databases">
        <title>Genomic features and morphological characterization of a novel Knufia sp. strain isolated from spacecraft assembly facility.</title>
        <authorList>
            <person name="Teixeira M."/>
            <person name="Chander A.M."/>
            <person name="Stajich J.E."/>
            <person name="Venkateswaran K."/>
        </authorList>
    </citation>
    <scope>NUCLEOTIDE SEQUENCE [LARGE SCALE GENOMIC DNA]</scope>
    <source>
        <strain evidence="1 2">FJI-L2-BK-P2</strain>
    </source>
</reference>
<gene>
    <name evidence="1" type="ORF">OHC33_007370</name>
</gene>
<proteinExistence type="predicted"/>
<sequence length="90" mass="10025">MPTPMDRALQSRNLFFGFAGLVAVASLANLFGGDIFPAEKDPKGAPETWTEEELRRWLRTRDGFAPDSKLSRDDLIEKVKAKMSVGSQLK</sequence>
<dbReference type="AlphaFoldDB" id="A0AAN8EQA3"/>
<evidence type="ECO:0000313" key="1">
    <source>
        <dbReference type="EMBL" id="KAK5951691.1"/>
    </source>
</evidence>
<keyword evidence="2" id="KW-1185">Reference proteome</keyword>
<protein>
    <submittedName>
        <fullName evidence="1">Uncharacterized protein</fullName>
    </submittedName>
</protein>
<name>A0AAN8EQA3_9EURO</name>
<dbReference type="Proteomes" id="UP001316803">
    <property type="component" value="Unassembled WGS sequence"/>
</dbReference>
<accession>A0AAN8EQA3</accession>
<comment type="caution">
    <text evidence="1">The sequence shown here is derived from an EMBL/GenBank/DDBJ whole genome shotgun (WGS) entry which is preliminary data.</text>
</comment>